<reference evidence="3 4" key="1">
    <citation type="submission" date="2020-08" db="EMBL/GenBank/DDBJ databases">
        <title>Sequencing the genomes of 1000 actinobacteria strains.</title>
        <authorList>
            <person name="Klenk H.-P."/>
        </authorList>
    </citation>
    <scope>NUCLEOTIDE SEQUENCE [LARGE SCALE GENOMIC DNA]</scope>
    <source>
        <strain evidence="3 4">DSM 43675</strain>
    </source>
</reference>
<evidence type="ECO:0000313" key="3">
    <source>
        <dbReference type="EMBL" id="MBB6395517.1"/>
    </source>
</evidence>
<dbReference type="AlphaFoldDB" id="A0A7X0FXF3"/>
<comment type="caution">
    <text evidence="3">The sequence shown here is derived from an EMBL/GenBank/DDBJ whole genome shotgun (WGS) entry which is preliminary data.</text>
</comment>
<organism evidence="3 4">
    <name type="scientific">Actinomadura coerulea</name>
    <dbReference type="NCBI Taxonomy" id="46159"/>
    <lineage>
        <taxon>Bacteria</taxon>
        <taxon>Bacillati</taxon>
        <taxon>Actinomycetota</taxon>
        <taxon>Actinomycetes</taxon>
        <taxon>Streptosporangiales</taxon>
        <taxon>Thermomonosporaceae</taxon>
        <taxon>Actinomadura</taxon>
    </lineage>
</organism>
<feature type="signal peptide" evidence="2">
    <location>
        <begin position="1"/>
        <end position="35"/>
    </location>
</feature>
<accession>A0A7X0FXF3</accession>
<evidence type="ECO:0000256" key="1">
    <source>
        <dbReference type="SAM" id="MobiDB-lite"/>
    </source>
</evidence>
<keyword evidence="2" id="KW-0732">Signal</keyword>
<evidence type="ECO:0000313" key="4">
    <source>
        <dbReference type="Proteomes" id="UP000546324"/>
    </source>
</evidence>
<evidence type="ECO:0000256" key="2">
    <source>
        <dbReference type="SAM" id="SignalP"/>
    </source>
</evidence>
<feature type="chain" id="PRO_5030786161" description="Secreted protein" evidence="2">
    <location>
        <begin position="36"/>
        <end position="176"/>
    </location>
</feature>
<dbReference type="RefSeq" id="WP_185025005.1">
    <property type="nucleotide sequence ID" value="NZ_JACHMQ010000001.1"/>
</dbReference>
<evidence type="ECO:0008006" key="5">
    <source>
        <dbReference type="Google" id="ProtNLM"/>
    </source>
</evidence>
<name>A0A7X0FXF3_9ACTN</name>
<feature type="compositionally biased region" description="Low complexity" evidence="1">
    <location>
        <begin position="33"/>
        <end position="50"/>
    </location>
</feature>
<feature type="region of interest" description="Disordered" evidence="1">
    <location>
        <begin position="33"/>
        <end position="55"/>
    </location>
</feature>
<keyword evidence="4" id="KW-1185">Reference proteome</keyword>
<gene>
    <name evidence="3" type="ORF">BKA00_002431</name>
</gene>
<dbReference type="Proteomes" id="UP000546324">
    <property type="component" value="Unassembled WGS sequence"/>
</dbReference>
<protein>
    <recommendedName>
        <fullName evidence="5">Secreted protein</fullName>
    </recommendedName>
</protein>
<dbReference type="EMBL" id="JACHMQ010000001">
    <property type="protein sequence ID" value="MBB6395517.1"/>
    <property type="molecule type" value="Genomic_DNA"/>
</dbReference>
<sequence>MKPEQVARNRRYTVPVALAGAVLVLTAVPAGTATAAGKPGRTSSTRSPSPADCAKWWKESPGVEARSGGRRLRCGPLEVTANGRRVSPRESLTSGAAASAGAQDPCIRTVRVYRDDEGFWHGVGYNCSLYGGNRSLRYADGMNYSQCAFVEGKSFHDWIIPDWAARGPITMVSYCI</sequence>
<proteinExistence type="predicted"/>